<gene>
    <name evidence="1" type="ORF">TSTA_088970</name>
</gene>
<dbReference type="Gene3D" id="2.30.29.30">
    <property type="entry name" value="Pleckstrin-homology domain (PH domain)/Phosphotyrosine-binding domain (PTB)"/>
    <property type="match status" value="1"/>
</dbReference>
<dbReference type="EMBL" id="EQ962653">
    <property type="protein sequence ID" value="EED21661.1"/>
    <property type="molecule type" value="Genomic_DNA"/>
</dbReference>
<accession>B8LZA8</accession>
<organism evidence="1 2">
    <name type="scientific">Talaromyces stipitatus (strain ATCC 10500 / CBS 375.48 / QM 6759 / NRRL 1006)</name>
    <name type="common">Penicillium stipitatum</name>
    <dbReference type="NCBI Taxonomy" id="441959"/>
    <lineage>
        <taxon>Eukaryota</taxon>
        <taxon>Fungi</taxon>
        <taxon>Dikarya</taxon>
        <taxon>Ascomycota</taxon>
        <taxon>Pezizomycotina</taxon>
        <taxon>Eurotiomycetes</taxon>
        <taxon>Eurotiomycetidae</taxon>
        <taxon>Eurotiales</taxon>
        <taxon>Trichocomaceae</taxon>
        <taxon>Talaromyces</taxon>
        <taxon>Talaromyces sect. Talaromyces</taxon>
    </lineage>
</organism>
<proteinExistence type="predicted"/>
<dbReference type="AlphaFoldDB" id="B8LZA8"/>
<name>B8LZA8_TALSN</name>
<keyword evidence="2" id="KW-1185">Reference proteome</keyword>
<dbReference type="GeneID" id="8104864"/>
<dbReference type="VEuPathDB" id="FungiDB:TSTA_088970"/>
<protein>
    <submittedName>
        <fullName evidence="1">Uncharacterized protein</fullName>
    </submittedName>
</protein>
<dbReference type="Proteomes" id="UP000001745">
    <property type="component" value="Unassembled WGS sequence"/>
</dbReference>
<dbReference type="PhylomeDB" id="B8LZA8"/>
<evidence type="ECO:0000313" key="1">
    <source>
        <dbReference type="EMBL" id="EED21661.1"/>
    </source>
</evidence>
<evidence type="ECO:0000313" key="2">
    <source>
        <dbReference type="Proteomes" id="UP000001745"/>
    </source>
</evidence>
<dbReference type="HOGENOM" id="CLU_2074706_0_0_1"/>
<dbReference type="RefSeq" id="XP_002478624.1">
    <property type="nucleotide sequence ID" value="XM_002478579.1"/>
</dbReference>
<dbReference type="OrthoDB" id="4226680at2759"/>
<dbReference type="InParanoid" id="B8LZA8"/>
<sequence length="118" mass="13740">MAPAKDSVKKRITWTEELTQKMFISIINTLEPSQINYAKVAEQLGEGHTRDTVYKRIYDLEKRYSNQGDGSTHIGCVILKAKHSHLTEEVKTKTNEELEEQVFNLRAKLFKFDRESHE</sequence>
<dbReference type="InterPro" id="IPR011993">
    <property type="entry name" value="PH-like_dom_sf"/>
</dbReference>
<reference evidence="2" key="1">
    <citation type="journal article" date="2015" name="Genome Announc.">
        <title>Genome sequence of the AIDS-associated pathogen Penicillium marneffei (ATCC18224) and its near taxonomic relative Talaromyces stipitatus (ATCC10500).</title>
        <authorList>
            <person name="Nierman W.C."/>
            <person name="Fedorova-Abrams N.D."/>
            <person name="Andrianopoulos A."/>
        </authorList>
    </citation>
    <scope>NUCLEOTIDE SEQUENCE [LARGE SCALE GENOMIC DNA]</scope>
    <source>
        <strain evidence="2">ATCC 10500 / CBS 375.48 / QM 6759 / NRRL 1006</strain>
    </source>
</reference>